<reference evidence="2" key="1">
    <citation type="submission" date="2019-08" db="EMBL/GenBank/DDBJ databases">
        <authorList>
            <person name="Kucharzyk K."/>
            <person name="Murdoch R.W."/>
            <person name="Higgins S."/>
            <person name="Loffler F."/>
        </authorList>
    </citation>
    <scope>NUCLEOTIDE SEQUENCE</scope>
</reference>
<feature type="compositionally biased region" description="Gly residues" evidence="1">
    <location>
        <begin position="36"/>
        <end position="52"/>
    </location>
</feature>
<dbReference type="AlphaFoldDB" id="A0A645D4H2"/>
<evidence type="ECO:0000256" key="1">
    <source>
        <dbReference type="SAM" id="MobiDB-lite"/>
    </source>
</evidence>
<feature type="compositionally biased region" description="Basic and acidic residues" evidence="1">
    <location>
        <begin position="82"/>
        <end position="99"/>
    </location>
</feature>
<feature type="region of interest" description="Disordered" evidence="1">
    <location>
        <begin position="1"/>
        <end position="142"/>
    </location>
</feature>
<sequence>MQHKQEGIKHHHADGDGLERNILRQYADDRRDGGAAQPGGGHLHTDGVGGVFGAHAGAGARHEGREDGGDGKANDGHTQNADYRREVQQQQDGAEKRSQNGDVQHSFQPQAFGIPTRQNAAQGEGNPVGTRQISGNLGGNVA</sequence>
<organism evidence="2">
    <name type="scientific">bioreactor metagenome</name>
    <dbReference type="NCBI Taxonomy" id="1076179"/>
    <lineage>
        <taxon>unclassified sequences</taxon>
        <taxon>metagenomes</taxon>
        <taxon>ecological metagenomes</taxon>
    </lineage>
</organism>
<evidence type="ECO:0000313" key="2">
    <source>
        <dbReference type="EMBL" id="MPM83542.1"/>
    </source>
</evidence>
<dbReference type="EMBL" id="VSSQ01032315">
    <property type="protein sequence ID" value="MPM83542.1"/>
    <property type="molecule type" value="Genomic_DNA"/>
</dbReference>
<name>A0A645D4H2_9ZZZZ</name>
<gene>
    <name evidence="2" type="ORF">SDC9_130606</name>
</gene>
<comment type="caution">
    <text evidence="2">The sequence shown here is derived from an EMBL/GenBank/DDBJ whole genome shotgun (WGS) entry which is preliminary data.</text>
</comment>
<feature type="compositionally biased region" description="Basic and acidic residues" evidence="1">
    <location>
        <begin position="1"/>
        <end position="33"/>
    </location>
</feature>
<accession>A0A645D4H2</accession>
<proteinExistence type="predicted"/>
<feature type="compositionally biased region" description="Basic and acidic residues" evidence="1">
    <location>
        <begin position="60"/>
        <end position="75"/>
    </location>
</feature>
<feature type="compositionally biased region" description="Polar residues" evidence="1">
    <location>
        <begin position="100"/>
        <end position="109"/>
    </location>
</feature>
<protein>
    <submittedName>
        <fullName evidence="2">Uncharacterized protein</fullName>
    </submittedName>
</protein>